<gene>
    <name evidence="2" type="ORF">NDI38_06825</name>
</gene>
<feature type="transmembrane region" description="Helical" evidence="1">
    <location>
        <begin position="539"/>
        <end position="559"/>
    </location>
</feature>
<name>A0ABV0KG32_9CYAN</name>
<proteinExistence type="predicted"/>
<feature type="transmembrane region" description="Helical" evidence="1">
    <location>
        <begin position="324"/>
        <end position="344"/>
    </location>
</feature>
<sequence length="561" mass="62419">MPKKTLLTNTTCEQNGSSSQLVVLLHAYTHTSQQIDEVRSAVKESLPNADLLVPDYPAGIFANTNPSRVAENLVQHIEDAVTQRTNRLDHQSYDRILLVGHSAGALILRKTYVMAMGYDSDHVMLGKTPQRAWATKVDRIILMASINRGFSLAQRPEDMNWIKFQLQRLGFALLALTNTGRFIRRLQRGSPFVANLRIDWIRLSQNSTVVLPQTIQLLGDLDDVVCEEDNVDVATDQNFKYLKVRDTGHESIVRFQEPEIGAYRKARFQYALMTPFEAIEGDIIPDATVDLSVDQVVFIMHGIRDTGLWTNAVRQAIEAQNKTAYVSVAGYGYFPMLWFLLLGARQTNVRWFMDEYTEAIARHPKAALSYIGHSNGTYLIASALERCRACTMDRIAFAGSVVRSDYDWDGLVSQGRVQAIRNDVASADWIVGIFPGFFELLRFSDLGTAGHNGFAAHEGKKNTVAYFKGGHGAALQPQNHNSLAHFALTGEVVREETLLVKQQSNVVAMVSKLCWAVWAAIAIALLLLGFAIVSLLALLSVPAGVSWLLYACLVLLLLYTL</sequence>
<dbReference type="Proteomes" id="UP001476950">
    <property type="component" value="Unassembled WGS sequence"/>
</dbReference>
<evidence type="ECO:0000256" key="1">
    <source>
        <dbReference type="SAM" id="Phobius"/>
    </source>
</evidence>
<reference evidence="2 3" key="1">
    <citation type="submission" date="2022-04" db="EMBL/GenBank/DDBJ databases">
        <title>Positive selection, recombination, and allopatry shape intraspecific diversity of widespread and dominant cyanobacteria.</title>
        <authorList>
            <person name="Wei J."/>
            <person name="Shu W."/>
            <person name="Hu C."/>
        </authorList>
    </citation>
    <scope>NUCLEOTIDE SEQUENCE [LARGE SCALE GENOMIC DNA]</scope>
    <source>
        <strain evidence="2 3">AS-A4</strain>
    </source>
</reference>
<evidence type="ECO:0000313" key="3">
    <source>
        <dbReference type="Proteomes" id="UP001476950"/>
    </source>
</evidence>
<dbReference type="Gene3D" id="3.40.50.1820">
    <property type="entry name" value="alpha/beta hydrolase"/>
    <property type="match status" value="1"/>
</dbReference>
<keyword evidence="1" id="KW-1133">Transmembrane helix</keyword>
<comment type="caution">
    <text evidence="2">The sequence shown here is derived from an EMBL/GenBank/DDBJ whole genome shotgun (WGS) entry which is preliminary data.</text>
</comment>
<keyword evidence="3" id="KW-1185">Reference proteome</keyword>
<dbReference type="RefSeq" id="WP_190454690.1">
    <property type="nucleotide sequence ID" value="NZ_JAMPLM010000004.1"/>
</dbReference>
<evidence type="ECO:0008006" key="4">
    <source>
        <dbReference type="Google" id="ProtNLM"/>
    </source>
</evidence>
<keyword evidence="1" id="KW-0472">Membrane</keyword>
<keyword evidence="1" id="KW-0812">Transmembrane</keyword>
<dbReference type="EMBL" id="JAMPLM010000004">
    <property type="protein sequence ID" value="MEP1058150.1"/>
    <property type="molecule type" value="Genomic_DNA"/>
</dbReference>
<accession>A0ABV0KG32</accession>
<organism evidence="2 3">
    <name type="scientific">Stenomitos frigidus AS-A4</name>
    <dbReference type="NCBI Taxonomy" id="2933935"/>
    <lineage>
        <taxon>Bacteria</taxon>
        <taxon>Bacillati</taxon>
        <taxon>Cyanobacteriota</taxon>
        <taxon>Cyanophyceae</taxon>
        <taxon>Leptolyngbyales</taxon>
        <taxon>Leptolyngbyaceae</taxon>
        <taxon>Stenomitos</taxon>
    </lineage>
</organism>
<feature type="transmembrane region" description="Helical" evidence="1">
    <location>
        <begin position="513"/>
        <end position="533"/>
    </location>
</feature>
<dbReference type="InterPro" id="IPR029058">
    <property type="entry name" value="AB_hydrolase_fold"/>
</dbReference>
<protein>
    <recommendedName>
        <fullName evidence="4">Alpha/beta hydrolase</fullName>
    </recommendedName>
</protein>
<evidence type="ECO:0000313" key="2">
    <source>
        <dbReference type="EMBL" id="MEP1058150.1"/>
    </source>
</evidence>
<dbReference type="SUPFAM" id="SSF53474">
    <property type="entry name" value="alpha/beta-Hydrolases"/>
    <property type="match status" value="2"/>
</dbReference>